<organism evidence="18 19">
    <name type="scientific">Loigolactobacillus bifermentans DSM 20003</name>
    <dbReference type="NCBI Taxonomy" id="1423726"/>
    <lineage>
        <taxon>Bacteria</taxon>
        <taxon>Bacillati</taxon>
        <taxon>Bacillota</taxon>
        <taxon>Bacilli</taxon>
        <taxon>Lactobacillales</taxon>
        <taxon>Lactobacillaceae</taxon>
        <taxon>Loigolactobacillus</taxon>
    </lineage>
</organism>
<evidence type="ECO:0000256" key="3">
    <source>
        <dbReference type="ARBA" id="ARBA00022679"/>
    </source>
</evidence>
<dbReference type="EC" id="2.4.99.28" evidence="14"/>
<evidence type="ECO:0000256" key="4">
    <source>
        <dbReference type="ARBA" id="ARBA00022692"/>
    </source>
</evidence>
<dbReference type="GO" id="GO:0032153">
    <property type="term" value="C:cell division site"/>
    <property type="evidence" value="ECO:0007669"/>
    <property type="project" value="TreeGrafter"/>
</dbReference>
<keyword evidence="5" id="KW-0133">Cell shape</keyword>
<reference evidence="18 19" key="1">
    <citation type="journal article" date="2015" name="Genome Announc.">
        <title>Expanding the biotechnology potential of lactobacilli through comparative genomics of 213 strains and associated genera.</title>
        <authorList>
            <person name="Sun Z."/>
            <person name="Harris H.M."/>
            <person name="McCann A."/>
            <person name="Guo C."/>
            <person name="Argimon S."/>
            <person name="Zhang W."/>
            <person name="Yang X."/>
            <person name="Jeffery I.B."/>
            <person name="Cooney J.C."/>
            <person name="Kagawa T.F."/>
            <person name="Liu W."/>
            <person name="Song Y."/>
            <person name="Salvetti E."/>
            <person name="Wrobel A."/>
            <person name="Rasinkangas P."/>
            <person name="Parkhill J."/>
            <person name="Rea M.C."/>
            <person name="O'Sullivan O."/>
            <person name="Ritari J."/>
            <person name="Douillard F.P."/>
            <person name="Paul Ross R."/>
            <person name="Yang R."/>
            <person name="Briner A.E."/>
            <person name="Felis G.E."/>
            <person name="de Vos W.M."/>
            <person name="Barrangou R."/>
            <person name="Klaenhammer T.R."/>
            <person name="Caufield P.W."/>
            <person name="Cui Y."/>
            <person name="Zhang H."/>
            <person name="O'Toole P.W."/>
        </authorList>
    </citation>
    <scope>NUCLEOTIDE SEQUENCE [LARGE SCALE GENOMIC DNA]</scope>
    <source>
        <strain evidence="18 19">DSM 20003</strain>
    </source>
</reference>
<feature type="transmembrane region" description="Helical" evidence="17">
    <location>
        <begin position="357"/>
        <end position="378"/>
    </location>
</feature>
<evidence type="ECO:0000256" key="1">
    <source>
        <dbReference type="ARBA" id="ARBA00004141"/>
    </source>
</evidence>
<dbReference type="EMBL" id="AZDA01000082">
    <property type="protein sequence ID" value="KRK35138.1"/>
    <property type="molecule type" value="Genomic_DNA"/>
</dbReference>
<dbReference type="PROSITE" id="PS00428">
    <property type="entry name" value="FTSW_RODA_SPOVE"/>
    <property type="match status" value="1"/>
</dbReference>
<dbReference type="OrthoDB" id="9812661at2"/>
<keyword evidence="18" id="KW-0131">Cell cycle</keyword>
<keyword evidence="18" id="KW-0132">Cell division</keyword>
<dbReference type="Pfam" id="PF01098">
    <property type="entry name" value="FTSW_RODA_SPOVE"/>
    <property type="match status" value="1"/>
</dbReference>
<dbReference type="GO" id="GO:0015648">
    <property type="term" value="F:lipid-linked peptidoglycan transporter activity"/>
    <property type="evidence" value="ECO:0007669"/>
    <property type="project" value="TreeGrafter"/>
</dbReference>
<keyword evidence="7 17" id="KW-1133">Transmembrane helix</keyword>
<dbReference type="GO" id="GO:0009252">
    <property type="term" value="P:peptidoglycan biosynthetic process"/>
    <property type="evidence" value="ECO:0007669"/>
    <property type="project" value="UniProtKB-KW"/>
</dbReference>
<feature type="transmembrane region" description="Helical" evidence="17">
    <location>
        <begin position="49"/>
        <end position="66"/>
    </location>
</feature>
<evidence type="ECO:0000256" key="16">
    <source>
        <dbReference type="ARBA" id="ARBA00049966"/>
    </source>
</evidence>
<gene>
    <name evidence="18" type="ORF">FC07_GL000254</name>
</gene>
<proteinExistence type="inferred from homology"/>
<dbReference type="PANTHER" id="PTHR30474">
    <property type="entry name" value="CELL CYCLE PROTEIN"/>
    <property type="match status" value="1"/>
</dbReference>
<feature type="transmembrane region" description="Helical" evidence="17">
    <location>
        <begin position="280"/>
        <end position="306"/>
    </location>
</feature>
<evidence type="ECO:0000256" key="13">
    <source>
        <dbReference type="ARBA" id="ARBA00041418"/>
    </source>
</evidence>
<protein>
    <recommendedName>
        <fullName evidence="12">Probable peptidoglycan glycosyltransferase FtsW</fullName>
        <ecNumber evidence="14">2.4.99.28</ecNumber>
    </recommendedName>
    <alternativeName>
        <fullName evidence="13">Cell division protein FtsW</fullName>
    </alternativeName>
    <alternativeName>
        <fullName evidence="10">Cell wall polymerase</fullName>
    </alternativeName>
    <alternativeName>
        <fullName evidence="9">Peptidoglycan polymerase</fullName>
    </alternativeName>
</protein>
<comment type="catalytic activity">
    <reaction evidence="15">
        <text>[GlcNAc-(1-&gt;4)-Mur2Ac(oyl-L-Ala-gamma-D-Glu-L-Lys-D-Ala-D-Ala)](n)-di-trans,octa-cis-undecaprenyl diphosphate + beta-D-GlcNAc-(1-&gt;4)-Mur2Ac(oyl-L-Ala-gamma-D-Glu-L-Lys-D-Ala-D-Ala)-di-trans,octa-cis-undecaprenyl diphosphate = [GlcNAc-(1-&gt;4)-Mur2Ac(oyl-L-Ala-gamma-D-Glu-L-Lys-D-Ala-D-Ala)](n+1)-di-trans,octa-cis-undecaprenyl diphosphate + di-trans,octa-cis-undecaprenyl diphosphate + H(+)</text>
        <dbReference type="Rhea" id="RHEA:23708"/>
        <dbReference type="Rhea" id="RHEA-COMP:9602"/>
        <dbReference type="Rhea" id="RHEA-COMP:9603"/>
        <dbReference type="ChEBI" id="CHEBI:15378"/>
        <dbReference type="ChEBI" id="CHEBI:58405"/>
        <dbReference type="ChEBI" id="CHEBI:60033"/>
        <dbReference type="ChEBI" id="CHEBI:78435"/>
        <dbReference type="EC" id="2.4.99.28"/>
    </reaction>
</comment>
<feature type="transmembrane region" description="Helical" evidence="17">
    <location>
        <begin position="78"/>
        <end position="97"/>
    </location>
</feature>
<dbReference type="GO" id="GO:0008955">
    <property type="term" value="F:peptidoglycan glycosyltransferase activity"/>
    <property type="evidence" value="ECO:0007669"/>
    <property type="project" value="UniProtKB-EC"/>
</dbReference>
<evidence type="ECO:0000256" key="10">
    <source>
        <dbReference type="ARBA" id="ARBA00033270"/>
    </source>
</evidence>
<evidence type="ECO:0000256" key="11">
    <source>
        <dbReference type="ARBA" id="ARBA00038053"/>
    </source>
</evidence>
<keyword evidence="4 17" id="KW-0812">Transmembrane</keyword>
<comment type="caution">
    <text evidence="18">The sequence shown here is derived from an EMBL/GenBank/DDBJ whole genome shotgun (WGS) entry which is preliminary data.</text>
</comment>
<keyword evidence="19" id="KW-1185">Reference proteome</keyword>
<sequence length="387" mass="42268">MREKLRNIDYYILVPYLILCAVGIVMVYSSSSDLASMRGQNPSYYLIRQVMWVIVGLGVTTFFYSLRLSVFHKGRNVMIYLLFIFAGMVYLKIHGTATNGAAAWIPLGPINIQPSEFAKLGLILYLAHMFSLREKKLPQAQTWAQWLTRSWGPLTIVFLLLLLTLVQPDVGGFSILLTIAFVMALTSGVTLRSGFGLGGMGVLGVCVGYFLVTHLNVGKFLHGYQAQRLLAFVDPFKLSKGAGQQLINSYYAIHNGGLFGAGLGNSIQKKGYLPEPNTDFIIAVTAEELGVIAVIILIGLIFFLTVRITLIGIRAKDPFNALMCIGIGTMLFIQTTFNLGGVSGLLPITGVTFPFVSYGGSSMLVLTISIGLVLNISAMEKRRLKAS</sequence>
<evidence type="ECO:0000256" key="9">
    <source>
        <dbReference type="ARBA" id="ARBA00032370"/>
    </source>
</evidence>
<dbReference type="InterPro" id="IPR001182">
    <property type="entry name" value="FtsW/RodA"/>
</dbReference>
<keyword evidence="8 17" id="KW-0472">Membrane</keyword>
<dbReference type="PATRIC" id="fig|1423726.3.peg.263"/>
<dbReference type="RefSeq" id="WP_057904810.1">
    <property type="nucleotide sequence ID" value="NZ_AZDA01000082.1"/>
</dbReference>
<evidence type="ECO:0000256" key="2">
    <source>
        <dbReference type="ARBA" id="ARBA00022676"/>
    </source>
</evidence>
<feature type="transmembrane region" description="Helical" evidence="17">
    <location>
        <begin position="318"/>
        <end position="337"/>
    </location>
</feature>
<evidence type="ECO:0000256" key="6">
    <source>
        <dbReference type="ARBA" id="ARBA00022984"/>
    </source>
</evidence>
<keyword evidence="2" id="KW-0328">Glycosyltransferase</keyword>
<evidence type="ECO:0000256" key="14">
    <source>
        <dbReference type="ARBA" id="ARBA00044770"/>
    </source>
</evidence>
<dbReference type="GO" id="GO:0008360">
    <property type="term" value="P:regulation of cell shape"/>
    <property type="evidence" value="ECO:0007669"/>
    <property type="project" value="UniProtKB-KW"/>
</dbReference>
<evidence type="ECO:0000256" key="8">
    <source>
        <dbReference type="ARBA" id="ARBA00023136"/>
    </source>
</evidence>
<feature type="transmembrane region" description="Helical" evidence="17">
    <location>
        <begin position="12"/>
        <end position="29"/>
    </location>
</feature>
<name>A0A0R1GUP0_9LACO</name>
<keyword evidence="6" id="KW-0573">Peptidoglycan synthesis</keyword>
<feature type="transmembrane region" description="Helical" evidence="17">
    <location>
        <begin position="198"/>
        <end position="217"/>
    </location>
</feature>
<evidence type="ECO:0000256" key="15">
    <source>
        <dbReference type="ARBA" id="ARBA00049902"/>
    </source>
</evidence>
<dbReference type="Proteomes" id="UP000051461">
    <property type="component" value="Unassembled WGS sequence"/>
</dbReference>
<evidence type="ECO:0000256" key="7">
    <source>
        <dbReference type="ARBA" id="ARBA00022989"/>
    </source>
</evidence>
<comment type="function">
    <text evidence="16">Peptidoglycan polymerase that is essential for cell division.</text>
</comment>
<dbReference type="AlphaFoldDB" id="A0A0R1GUP0"/>
<evidence type="ECO:0000313" key="18">
    <source>
        <dbReference type="EMBL" id="KRK35138.1"/>
    </source>
</evidence>
<evidence type="ECO:0000256" key="12">
    <source>
        <dbReference type="ARBA" id="ARBA00041185"/>
    </source>
</evidence>
<comment type="subcellular location">
    <subcellularLocation>
        <location evidence="1">Membrane</location>
        <topology evidence="1">Multi-pass membrane protein</topology>
    </subcellularLocation>
</comment>
<dbReference type="STRING" id="1423726.FC07_GL000254"/>
<accession>A0A0R1GUP0</accession>
<dbReference type="GO" id="GO:0005886">
    <property type="term" value="C:plasma membrane"/>
    <property type="evidence" value="ECO:0007669"/>
    <property type="project" value="TreeGrafter"/>
</dbReference>
<comment type="similarity">
    <text evidence="11">Belongs to the SEDS family. FtsW subfamily.</text>
</comment>
<dbReference type="PANTHER" id="PTHR30474:SF2">
    <property type="entry name" value="PEPTIDOGLYCAN GLYCOSYLTRANSFERASE FTSW-RELATED"/>
    <property type="match status" value="1"/>
</dbReference>
<evidence type="ECO:0000313" key="19">
    <source>
        <dbReference type="Proteomes" id="UP000051461"/>
    </source>
</evidence>
<keyword evidence="3" id="KW-0808">Transferase</keyword>
<dbReference type="GO" id="GO:0051301">
    <property type="term" value="P:cell division"/>
    <property type="evidence" value="ECO:0007669"/>
    <property type="project" value="UniProtKB-KW"/>
</dbReference>
<evidence type="ECO:0000256" key="17">
    <source>
        <dbReference type="SAM" id="Phobius"/>
    </source>
</evidence>
<evidence type="ECO:0000256" key="5">
    <source>
        <dbReference type="ARBA" id="ARBA00022960"/>
    </source>
</evidence>
<dbReference type="InterPro" id="IPR018365">
    <property type="entry name" value="Cell_cycle_FtsW-rel_CS"/>
</dbReference>